<organism evidence="11 12">
    <name type="scientific">Nocardioides plantarum</name>
    <dbReference type="NCBI Taxonomy" id="29299"/>
    <lineage>
        <taxon>Bacteria</taxon>
        <taxon>Bacillati</taxon>
        <taxon>Actinomycetota</taxon>
        <taxon>Actinomycetes</taxon>
        <taxon>Propionibacteriales</taxon>
        <taxon>Nocardioidaceae</taxon>
        <taxon>Nocardioides</taxon>
    </lineage>
</organism>
<dbReference type="InterPro" id="IPR011060">
    <property type="entry name" value="RibuloseP-bd_barrel"/>
</dbReference>
<dbReference type="SUPFAM" id="SSF51366">
    <property type="entry name" value="Ribulose-phoshate binding barrel"/>
    <property type="match status" value="1"/>
</dbReference>
<name>A0ABV5KB82_9ACTN</name>
<comment type="caution">
    <text evidence="11">The sequence shown here is derived from an EMBL/GenBank/DDBJ whole genome shotgun (WGS) entry which is preliminary data.</text>
</comment>
<evidence type="ECO:0000313" key="11">
    <source>
        <dbReference type="EMBL" id="MFB9313999.1"/>
    </source>
</evidence>
<accession>A0ABV5KB82</accession>
<keyword evidence="6 9" id="KW-0822">Tryptophan biosynthesis</keyword>
<proteinExistence type="inferred from homology"/>
<comment type="similarity">
    <text evidence="9">Belongs to the TrpF family.</text>
</comment>
<keyword evidence="12" id="KW-1185">Reference proteome</keyword>
<evidence type="ECO:0000259" key="10">
    <source>
        <dbReference type="Pfam" id="PF00697"/>
    </source>
</evidence>
<sequence>MTFVKICGLSTPADVDAAVEAGADAVGFVMSSRSPRHVTPALATTLVDHVAGRALTVLVTNDLPVDEAVTQAVATGVDVLQLHGPAYDAGAFAVAAEAGVRTWRATSLAQDPHPRTGSHGEDALLLDSPVPGSGHRWSAADLTTRPTGRWLLAGGLDPDNVAAAVAELAPWGVDVSSGVESSRGVKDHTAVQRFVAAVRA</sequence>
<keyword evidence="8 9" id="KW-0413">Isomerase</keyword>
<dbReference type="EMBL" id="JBHMDG010000015">
    <property type="protein sequence ID" value="MFB9313999.1"/>
    <property type="molecule type" value="Genomic_DNA"/>
</dbReference>
<dbReference type="PANTHER" id="PTHR42894:SF1">
    <property type="entry name" value="N-(5'-PHOSPHORIBOSYL)ANTHRANILATE ISOMERASE"/>
    <property type="match status" value="1"/>
</dbReference>
<evidence type="ECO:0000256" key="8">
    <source>
        <dbReference type="ARBA" id="ARBA00023235"/>
    </source>
</evidence>
<dbReference type="InterPro" id="IPR001240">
    <property type="entry name" value="PRAI_dom"/>
</dbReference>
<evidence type="ECO:0000256" key="9">
    <source>
        <dbReference type="HAMAP-Rule" id="MF_00135"/>
    </source>
</evidence>
<dbReference type="InterPro" id="IPR013785">
    <property type="entry name" value="Aldolase_TIM"/>
</dbReference>
<evidence type="ECO:0000256" key="1">
    <source>
        <dbReference type="ARBA" id="ARBA00001164"/>
    </source>
</evidence>
<dbReference type="GO" id="GO:0016853">
    <property type="term" value="F:isomerase activity"/>
    <property type="evidence" value="ECO:0007669"/>
    <property type="project" value="UniProtKB-KW"/>
</dbReference>
<evidence type="ECO:0000256" key="4">
    <source>
        <dbReference type="ARBA" id="ARBA00022272"/>
    </source>
</evidence>
<dbReference type="Gene3D" id="3.20.20.70">
    <property type="entry name" value="Aldolase class I"/>
    <property type="match status" value="1"/>
</dbReference>
<dbReference type="RefSeq" id="WP_140007477.1">
    <property type="nucleotide sequence ID" value="NZ_JBHMDG010000015.1"/>
</dbReference>
<evidence type="ECO:0000256" key="2">
    <source>
        <dbReference type="ARBA" id="ARBA00004664"/>
    </source>
</evidence>
<comment type="pathway">
    <text evidence="2 9">Amino-acid biosynthesis; L-tryptophan biosynthesis; L-tryptophan from chorismate: step 3/5.</text>
</comment>
<dbReference type="PANTHER" id="PTHR42894">
    <property type="entry name" value="N-(5'-PHOSPHORIBOSYL)ANTHRANILATE ISOMERASE"/>
    <property type="match status" value="1"/>
</dbReference>
<evidence type="ECO:0000256" key="6">
    <source>
        <dbReference type="ARBA" id="ARBA00022822"/>
    </source>
</evidence>
<evidence type="ECO:0000256" key="5">
    <source>
        <dbReference type="ARBA" id="ARBA00022605"/>
    </source>
</evidence>
<evidence type="ECO:0000256" key="3">
    <source>
        <dbReference type="ARBA" id="ARBA00012572"/>
    </source>
</evidence>
<gene>
    <name evidence="9" type="primary">trpF</name>
    <name evidence="11" type="ORF">ACFFRI_13170</name>
</gene>
<dbReference type="InterPro" id="IPR044643">
    <property type="entry name" value="TrpF_fam"/>
</dbReference>
<evidence type="ECO:0000256" key="7">
    <source>
        <dbReference type="ARBA" id="ARBA00023141"/>
    </source>
</evidence>
<dbReference type="CDD" id="cd00405">
    <property type="entry name" value="PRAI"/>
    <property type="match status" value="1"/>
</dbReference>
<comment type="catalytic activity">
    <reaction evidence="1 9">
        <text>N-(5-phospho-beta-D-ribosyl)anthranilate = 1-(2-carboxyphenylamino)-1-deoxy-D-ribulose 5-phosphate</text>
        <dbReference type="Rhea" id="RHEA:21540"/>
        <dbReference type="ChEBI" id="CHEBI:18277"/>
        <dbReference type="ChEBI" id="CHEBI:58613"/>
        <dbReference type="EC" id="5.3.1.24"/>
    </reaction>
</comment>
<feature type="domain" description="N-(5'phosphoribosyl) anthranilate isomerase (PRAI)" evidence="10">
    <location>
        <begin position="4"/>
        <end position="196"/>
    </location>
</feature>
<reference evidence="11 12" key="1">
    <citation type="submission" date="2024-09" db="EMBL/GenBank/DDBJ databases">
        <authorList>
            <person name="Sun Q."/>
            <person name="Mori K."/>
        </authorList>
    </citation>
    <scope>NUCLEOTIDE SEQUENCE [LARGE SCALE GENOMIC DNA]</scope>
    <source>
        <strain evidence="11 12">JCM 9626</strain>
    </source>
</reference>
<dbReference type="HAMAP" id="MF_00135">
    <property type="entry name" value="PRAI"/>
    <property type="match status" value="1"/>
</dbReference>
<dbReference type="Proteomes" id="UP001589750">
    <property type="component" value="Unassembled WGS sequence"/>
</dbReference>
<keyword evidence="7 9" id="KW-0057">Aromatic amino acid biosynthesis</keyword>
<evidence type="ECO:0000313" key="12">
    <source>
        <dbReference type="Proteomes" id="UP001589750"/>
    </source>
</evidence>
<protein>
    <recommendedName>
        <fullName evidence="4 9">N-(5'-phosphoribosyl)anthranilate isomerase</fullName>
        <shortName evidence="9">PRAI</shortName>
        <ecNumber evidence="3 9">5.3.1.24</ecNumber>
    </recommendedName>
</protein>
<dbReference type="Pfam" id="PF00697">
    <property type="entry name" value="PRAI"/>
    <property type="match status" value="1"/>
</dbReference>
<keyword evidence="5 9" id="KW-0028">Amino-acid biosynthesis</keyword>
<dbReference type="EC" id="5.3.1.24" evidence="3 9"/>